<keyword evidence="3" id="KW-1185">Reference proteome</keyword>
<proteinExistence type="predicted"/>
<gene>
    <name evidence="2" type="ORF">GCM10009745_75280</name>
</gene>
<dbReference type="InterPro" id="IPR000182">
    <property type="entry name" value="GNAT_dom"/>
</dbReference>
<dbReference type="Gene3D" id="3.40.630.30">
    <property type="match status" value="1"/>
</dbReference>
<dbReference type="Proteomes" id="UP001500280">
    <property type="component" value="Unassembled WGS sequence"/>
</dbReference>
<dbReference type="SUPFAM" id="SSF55729">
    <property type="entry name" value="Acyl-CoA N-acyltransferases (Nat)"/>
    <property type="match status" value="1"/>
</dbReference>
<dbReference type="CDD" id="cd04301">
    <property type="entry name" value="NAT_SF"/>
    <property type="match status" value="1"/>
</dbReference>
<accession>A0ABP4V3Z2</accession>
<feature type="domain" description="N-acetyltransferase" evidence="1">
    <location>
        <begin position="10"/>
        <end position="150"/>
    </location>
</feature>
<organism evidence="2 3">
    <name type="scientific">Kribbella yunnanensis</name>
    <dbReference type="NCBI Taxonomy" id="190194"/>
    <lineage>
        <taxon>Bacteria</taxon>
        <taxon>Bacillati</taxon>
        <taxon>Actinomycetota</taxon>
        <taxon>Actinomycetes</taxon>
        <taxon>Propionibacteriales</taxon>
        <taxon>Kribbellaceae</taxon>
        <taxon>Kribbella</taxon>
    </lineage>
</organism>
<dbReference type="EMBL" id="BAAANF010000026">
    <property type="protein sequence ID" value="GAA1715797.1"/>
    <property type="molecule type" value="Genomic_DNA"/>
</dbReference>
<evidence type="ECO:0000313" key="2">
    <source>
        <dbReference type="EMBL" id="GAA1715797.1"/>
    </source>
</evidence>
<evidence type="ECO:0000313" key="3">
    <source>
        <dbReference type="Proteomes" id="UP001500280"/>
    </source>
</evidence>
<dbReference type="Pfam" id="PF13508">
    <property type="entry name" value="Acetyltransf_7"/>
    <property type="match status" value="1"/>
</dbReference>
<evidence type="ECO:0000259" key="1">
    <source>
        <dbReference type="PROSITE" id="PS51186"/>
    </source>
</evidence>
<sequence>MQGEWSLEIQVDRQREEELTDKLVAFNRAAAPIVDVRFEPENLKSEPLQVYAVTTKGTVIGGCVGRVERVWHWLTIDLMWVDREWAGQGVGSGLLAAAEAEGRARGCRWSDVSTFDFQTPEFYRKQGYTEYGVKHDYPPGHSNHFFRKDL</sequence>
<protein>
    <submittedName>
        <fullName evidence="2">GNAT family N-acetyltransferase</fullName>
    </submittedName>
</protein>
<name>A0ABP4V3Z2_9ACTN</name>
<dbReference type="InterPro" id="IPR016181">
    <property type="entry name" value="Acyl_CoA_acyltransferase"/>
</dbReference>
<dbReference type="RefSeq" id="WP_344163512.1">
    <property type="nucleotide sequence ID" value="NZ_BAAANF010000026.1"/>
</dbReference>
<comment type="caution">
    <text evidence="2">The sequence shown here is derived from an EMBL/GenBank/DDBJ whole genome shotgun (WGS) entry which is preliminary data.</text>
</comment>
<reference evidence="3" key="1">
    <citation type="journal article" date="2019" name="Int. J. Syst. Evol. Microbiol.">
        <title>The Global Catalogue of Microorganisms (GCM) 10K type strain sequencing project: providing services to taxonomists for standard genome sequencing and annotation.</title>
        <authorList>
            <consortium name="The Broad Institute Genomics Platform"/>
            <consortium name="The Broad Institute Genome Sequencing Center for Infectious Disease"/>
            <person name="Wu L."/>
            <person name="Ma J."/>
        </authorList>
    </citation>
    <scope>NUCLEOTIDE SEQUENCE [LARGE SCALE GENOMIC DNA]</scope>
    <source>
        <strain evidence="3">JCM 14307</strain>
    </source>
</reference>
<dbReference type="PROSITE" id="PS51186">
    <property type="entry name" value="GNAT"/>
    <property type="match status" value="1"/>
</dbReference>